<dbReference type="AlphaFoldDB" id="A0A9Q0LGW2"/>
<dbReference type="EMBL" id="JAPDFW010000081">
    <property type="protein sequence ID" value="KAJ5072466.1"/>
    <property type="molecule type" value="Genomic_DNA"/>
</dbReference>
<proteinExistence type="predicted"/>
<evidence type="ECO:0000313" key="2">
    <source>
        <dbReference type="Proteomes" id="UP001149090"/>
    </source>
</evidence>
<sequence length="154" mass="18479">MKYFSIQNDNQKEEKTQLNSSLLLNFLMKTKNGKINKFDKYIDLNAIVIEGPLIIKPNDIENEINQILKSKSDFEEIKFQIMNLSDNIDIICVINVDKPFFLKEKEQNILKVEKLQTKYLEIGMKKENEKQFKQKRKFSIFTSFGQYYNYFYNY</sequence>
<dbReference type="Proteomes" id="UP001149090">
    <property type="component" value="Unassembled WGS sequence"/>
</dbReference>
<name>A0A9Q0LGW2_ANAIG</name>
<reference evidence="1" key="1">
    <citation type="submission" date="2022-10" db="EMBL/GenBank/DDBJ databases">
        <title>Novel sulphate-reducing endosymbionts in the free-living metamonad Anaeramoeba.</title>
        <authorList>
            <person name="Jerlstrom-Hultqvist J."/>
            <person name="Cepicka I."/>
            <person name="Gallot-Lavallee L."/>
            <person name="Salas-Leiva D."/>
            <person name="Curtis B.A."/>
            <person name="Zahonova K."/>
            <person name="Pipaliya S."/>
            <person name="Dacks J."/>
            <person name="Roger A.J."/>
        </authorList>
    </citation>
    <scope>NUCLEOTIDE SEQUENCE</scope>
    <source>
        <strain evidence="1">BMAN</strain>
    </source>
</reference>
<gene>
    <name evidence="1" type="ORF">M0811_01481</name>
</gene>
<accession>A0A9Q0LGW2</accession>
<keyword evidence="2" id="KW-1185">Reference proteome</keyword>
<evidence type="ECO:0000313" key="1">
    <source>
        <dbReference type="EMBL" id="KAJ5072466.1"/>
    </source>
</evidence>
<comment type="caution">
    <text evidence="1">The sequence shown here is derived from an EMBL/GenBank/DDBJ whole genome shotgun (WGS) entry which is preliminary data.</text>
</comment>
<organism evidence="1 2">
    <name type="scientific">Anaeramoeba ignava</name>
    <name type="common">Anaerobic marine amoeba</name>
    <dbReference type="NCBI Taxonomy" id="1746090"/>
    <lineage>
        <taxon>Eukaryota</taxon>
        <taxon>Metamonada</taxon>
        <taxon>Anaeramoebidae</taxon>
        <taxon>Anaeramoeba</taxon>
    </lineage>
</organism>
<protein>
    <submittedName>
        <fullName evidence="1">Uncharacterized protein</fullName>
    </submittedName>
</protein>